<protein>
    <recommendedName>
        <fullName evidence="5">Nitroreductase family deazaflavin-dependent oxidoreductase</fullName>
    </recommendedName>
</protein>
<dbReference type="SUPFAM" id="SSF50475">
    <property type="entry name" value="FMN-binding split barrel"/>
    <property type="match status" value="1"/>
</dbReference>
<dbReference type="GO" id="GO:0070967">
    <property type="term" value="F:coenzyme F420 binding"/>
    <property type="evidence" value="ECO:0007669"/>
    <property type="project" value="TreeGrafter"/>
</dbReference>
<dbReference type="Proteomes" id="UP000319210">
    <property type="component" value="Unassembled WGS sequence"/>
</dbReference>
<accession>A0A4Y3QXP5</accession>
<organism evidence="3 4">
    <name type="scientific">Streptomyces cacaoi</name>
    <dbReference type="NCBI Taxonomy" id="1898"/>
    <lineage>
        <taxon>Bacteria</taxon>
        <taxon>Bacillati</taxon>
        <taxon>Actinomycetota</taxon>
        <taxon>Actinomycetes</taxon>
        <taxon>Kitasatosporales</taxon>
        <taxon>Streptomycetaceae</taxon>
        <taxon>Streptomyces</taxon>
    </lineage>
</organism>
<dbReference type="PANTHER" id="PTHR39428:SF3">
    <property type="entry name" value="DEAZAFLAVIN-DEPENDENT NITROREDUCTASE"/>
    <property type="match status" value="1"/>
</dbReference>
<dbReference type="InterPro" id="IPR012349">
    <property type="entry name" value="Split_barrel_FMN-bd"/>
</dbReference>
<dbReference type="InterPro" id="IPR004378">
    <property type="entry name" value="F420H2_quin_Rdtase"/>
</dbReference>
<dbReference type="RefSeq" id="WP_030881025.1">
    <property type="nucleotide sequence ID" value="NZ_BJMM01000009.1"/>
</dbReference>
<gene>
    <name evidence="3" type="ORF">SCA03_22800</name>
</gene>
<keyword evidence="4" id="KW-1185">Reference proteome</keyword>
<comment type="caution">
    <text evidence="3">The sequence shown here is derived from an EMBL/GenBank/DDBJ whole genome shotgun (WGS) entry which is preliminary data.</text>
</comment>
<evidence type="ECO:0008006" key="5">
    <source>
        <dbReference type="Google" id="ProtNLM"/>
    </source>
</evidence>
<evidence type="ECO:0000313" key="3">
    <source>
        <dbReference type="EMBL" id="GEB49729.1"/>
    </source>
</evidence>
<dbReference type="AlphaFoldDB" id="A0A4Y3QXP5"/>
<evidence type="ECO:0000256" key="2">
    <source>
        <dbReference type="ARBA" id="ARBA00049106"/>
    </source>
</evidence>
<dbReference type="Pfam" id="PF04075">
    <property type="entry name" value="F420H2_quin_red"/>
    <property type="match status" value="1"/>
</dbReference>
<dbReference type="GO" id="GO:0016491">
    <property type="term" value="F:oxidoreductase activity"/>
    <property type="evidence" value="ECO:0007669"/>
    <property type="project" value="InterPro"/>
</dbReference>
<dbReference type="Gene3D" id="2.30.110.10">
    <property type="entry name" value="Electron Transport, Fmn-binding Protein, Chain A"/>
    <property type="match status" value="1"/>
</dbReference>
<dbReference type="EMBL" id="BJMM01000009">
    <property type="protein sequence ID" value="GEB49729.1"/>
    <property type="molecule type" value="Genomic_DNA"/>
</dbReference>
<proteinExistence type="inferred from homology"/>
<dbReference type="OrthoDB" id="163266at2"/>
<evidence type="ECO:0000313" key="4">
    <source>
        <dbReference type="Proteomes" id="UP000319210"/>
    </source>
</evidence>
<comment type="catalytic activity">
    <reaction evidence="2">
        <text>oxidized coenzyme F420-(gamma-L-Glu)(n) + a quinol + H(+) = reduced coenzyme F420-(gamma-L-Glu)(n) + a quinone</text>
        <dbReference type="Rhea" id="RHEA:39663"/>
        <dbReference type="Rhea" id="RHEA-COMP:12939"/>
        <dbReference type="Rhea" id="RHEA-COMP:14378"/>
        <dbReference type="ChEBI" id="CHEBI:15378"/>
        <dbReference type="ChEBI" id="CHEBI:24646"/>
        <dbReference type="ChEBI" id="CHEBI:132124"/>
        <dbReference type="ChEBI" id="CHEBI:133980"/>
        <dbReference type="ChEBI" id="CHEBI:139511"/>
    </reaction>
</comment>
<evidence type="ECO:0000256" key="1">
    <source>
        <dbReference type="ARBA" id="ARBA00008710"/>
    </source>
</evidence>
<dbReference type="GO" id="GO:0005886">
    <property type="term" value="C:plasma membrane"/>
    <property type="evidence" value="ECO:0007669"/>
    <property type="project" value="TreeGrafter"/>
</dbReference>
<reference evidence="3 4" key="1">
    <citation type="submission" date="2019-06" db="EMBL/GenBank/DDBJ databases">
        <title>Whole genome shotgun sequence of Streptomyces cacaoi subsp. cacaoi NBRC 12748.</title>
        <authorList>
            <person name="Hosoyama A."/>
            <person name="Uohara A."/>
            <person name="Ohji S."/>
            <person name="Ichikawa N."/>
        </authorList>
    </citation>
    <scope>NUCLEOTIDE SEQUENCE [LARGE SCALE GENOMIC DNA]</scope>
    <source>
        <strain evidence="3 4">NBRC 12748</strain>
    </source>
</reference>
<dbReference type="NCBIfam" id="TIGR00026">
    <property type="entry name" value="hi_GC_TIGR00026"/>
    <property type="match status" value="1"/>
</dbReference>
<name>A0A4Y3QXP5_STRCI</name>
<sequence length="163" mass="18353">MSQPPAPSGAIARHGSRILRTRWLMRAPIHLYRARLGFLFGSRTLMLEHTGRKTGARRHVVLEVIDHPTPDVYVVTSGFGDRAQWFRNIRADPRVRVAVGRHGPAAATARLLPQDEADEALAHYVSRHPRAWQRFKSILETTLGAPVTERNTPLPMVGLHLEH</sequence>
<dbReference type="PANTHER" id="PTHR39428">
    <property type="entry name" value="F420H(2)-DEPENDENT QUINONE REDUCTASE RV1261C"/>
    <property type="match status" value="1"/>
</dbReference>
<comment type="similarity">
    <text evidence="1">Belongs to the F420H(2)-dependent quinone reductase family.</text>
</comment>